<dbReference type="Gene3D" id="3.50.40.10">
    <property type="entry name" value="Phenylalanyl-trna Synthetase, Chain B, domain 3"/>
    <property type="match status" value="1"/>
</dbReference>
<dbReference type="GO" id="GO:0003723">
    <property type="term" value="F:RNA binding"/>
    <property type="evidence" value="ECO:0007669"/>
    <property type="project" value="InterPro"/>
</dbReference>
<evidence type="ECO:0000259" key="1">
    <source>
        <dbReference type="SMART" id="SM00873"/>
    </source>
</evidence>
<dbReference type="GO" id="GO:0004826">
    <property type="term" value="F:phenylalanine-tRNA ligase activity"/>
    <property type="evidence" value="ECO:0007669"/>
    <property type="project" value="InterPro"/>
</dbReference>
<dbReference type="PANTHER" id="PTHR39209:SF2">
    <property type="entry name" value="CYTOPLASMIC PROTEIN"/>
    <property type="match status" value="1"/>
</dbReference>
<dbReference type="AlphaFoldDB" id="A0A1H1UBM8"/>
<dbReference type="OrthoDB" id="276580at2"/>
<keyword evidence="3" id="KW-1185">Reference proteome</keyword>
<dbReference type="SMART" id="SM00873">
    <property type="entry name" value="B3_4"/>
    <property type="match status" value="1"/>
</dbReference>
<name>A0A1H1UBM8_9PSED</name>
<feature type="domain" description="B3/B4 tRNA-binding" evidence="1">
    <location>
        <begin position="59"/>
        <end position="213"/>
    </location>
</feature>
<evidence type="ECO:0000313" key="2">
    <source>
        <dbReference type="EMBL" id="SDS69877.1"/>
    </source>
</evidence>
<protein>
    <submittedName>
        <fullName evidence="2">B3/B4 domain-containing protein (DNA/RNA-binding domain of Phe-tRNA-synthetase)</fullName>
    </submittedName>
</protein>
<dbReference type="RefSeq" id="WP_090349162.1">
    <property type="nucleotide sequence ID" value="NZ_LT629751.1"/>
</dbReference>
<dbReference type="PANTHER" id="PTHR39209">
    <property type="match status" value="1"/>
</dbReference>
<dbReference type="InterPro" id="IPR020825">
    <property type="entry name" value="Phe-tRNA_synthase-like_B3/B4"/>
</dbReference>
<accession>A0A1H1UBM8</accession>
<reference evidence="3" key="1">
    <citation type="submission" date="2016-10" db="EMBL/GenBank/DDBJ databases">
        <authorList>
            <person name="Varghese N."/>
            <person name="Submissions S."/>
        </authorList>
    </citation>
    <scope>NUCLEOTIDE SEQUENCE [LARGE SCALE GENOMIC DNA]</scope>
    <source>
        <strain evidence="3">KCTC 32247</strain>
    </source>
</reference>
<sequence length="220" mass="24442">MLNPVFRLETPAGLGLKAIAFTLHGLDNHHYSERLLERLRHLRESFDPSHSLTCQHGFQALRQQIERSPRRFPPSPLALFEQNRRQGGLRPIAPVVDLYNQWSLNSGLSIGAHDLQRLRLPVRLALTRGSELFRPLGRAANEEAESLPAGEYAYFDANGQVICRMEYRQAAASALQPDSSAALLIVQGHAQTPDDYLKSIAAALKSDLLDLCTGSLRRAG</sequence>
<proteinExistence type="predicted"/>
<evidence type="ECO:0000313" key="3">
    <source>
        <dbReference type="Proteomes" id="UP000243359"/>
    </source>
</evidence>
<dbReference type="STRING" id="1392877.SAMN05216221_2407"/>
<dbReference type="EMBL" id="LT629751">
    <property type="protein sequence ID" value="SDS69877.1"/>
    <property type="molecule type" value="Genomic_DNA"/>
</dbReference>
<organism evidence="2 3">
    <name type="scientific">Pseudomonas oryzae</name>
    <dbReference type="NCBI Taxonomy" id="1392877"/>
    <lineage>
        <taxon>Bacteria</taxon>
        <taxon>Pseudomonadati</taxon>
        <taxon>Pseudomonadota</taxon>
        <taxon>Gammaproteobacteria</taxon>
        <taxon>Pseudomonadales</taxon>
        <taxon>Pseudomonadaceae</taxon>
        <taxon>Pseudomonas</taxon>
    </lineage>
</organism>
<dbReference type="Proteomes" id="UP000243359">
    <property type="component" value="Chromosome I"/>
</dbReference>
<gene>
    <name evidence="2" type="ORF">SAMN05216221_2407</name>
</gene>
<dbReference type="Pfam" id="PF03483">
    <property type="entry name" value="B3_4"/>
    <property type="match status" value="1"/>
</dbReference>
<dbReference type="InterPro" id="IPR005146">
    <property type="entry name" value="B3/B4_tRNA-bd"/>
</dbReference>
<dbReference type="SUPFAM" id="SSF56037">
    <property type="entry name" value="PheT/TilS domain"/>
    <property type="match status" value="1"/>
</dbReference>